<evidence type="ECO:0000256" key="3">
    <source>
        <dbReference type="ARBA" id="ARBA00023125"/>
    </source>
</evidence>
<evidence type="ECO:0000259" key="5">
    <source>
        <dbReference type="PROSITE" id="PS50931"/>
    </source>
</evidence>
<dbReference type="FunFam" id="1.10.10.10:FF:000001">
    <property type="entry name" value="LysR family transcriptional regulator"/>
    <property type="match status" value="1"/>
</dbReference>
<dbReference type="SUPFAM" id="SSF53850">
    <property type="entry name" value="Periplasmic binding protein-like II"/>
    <property type="match status" value="1"/>
</dbReference>
<dbReference type="GO" id="GO:0005829">
    <property type="term" value="C:cytosol"/>
    <property type="evidence" value="ECO:0007669"/>
    <property type="project" value="TreeGrafter"/>
</dbReference>
<dbReference type="PANTHER" id="PTHR30419">
    <property type="entry name" value="HTH-TYPE TRANSCRIPTIONAL REGULATOR YBHD"/>
    <property type="match status" value="1"/>
</dbReference>
<comment type="similarity">
    <text evidence="1">Belongs to the LysR transcriptional regulatory family.</text>
</comment>
<sequence>MFIRQLGYLIALASERHFARAAASCHVAQPTLSTGIKQLEEQLGVLIVERGQRFRGFTPEGERVLRWARGILNDYQAMRDDLKQADGFTGALRLGAIPVAMPILPWLTGPFCAAHPHARVNLVSASSLEIERDLRTFDLDAGITYIDNEPIAHVQHVPLYRERYLLLTPALQAGGLQGPVHWADLGQLPLCLLTQRMQNRRIIDLNLDKAGVAVRPRIEVDSLTALAGHLRVGWLSTIVPESFLLTFDLPEGIAALELHDEAVGFTIGVVFTDRMPSTAVQAFLKAIDQEQLGHVMADRLAASTRHVILNGHHKFE</sequence>
<name>A0A212RLB2_9PROT</name>
<dbReference type="Gene3D" id="3.40.190.290">
    <property type="match status" value="1"/>
</dbReference>
<dbReference type="InterPro" id="IPR050950">
    <property type="entry name" value="HTH-type_LysR_regulators"/>
</dbReference>
<reference evidence="6 7" key="1">
    <citation type="submission" date="2017-06" db="EMBL/GenBank/DDBJ databases">
        <authorList>
            <person name="Kim H.J."/>
            <person name="Triplett B.A."/>
        </authorList>
    </citation>
    <scope>NUCLEOTIDE SEQUENCE [LARGE SCALE GENOMIC DNA]</scope>
    <source>
        <strain evidence="6 7">B29T1</strain>
    </source>
</reference>
<gene>
    <name evidence="6" type="ORF">SAMN07250955_11075</name>
</gene>
<keyword evidence="2" id="KW-0805">Transcription regulation</keyword>
<dbReference type="GO" id="GO:0003700">
    <property type="term" value="F:DNA-binding transcription factor activity"/>
    <property type="evidence" value="ECO:0007669"/>
    <property type="project" value="InterPro"/>
</dbReference>
<dbReference type="PRINTS" id="PR00039">
    <property type="entry name" value="HTHLYSR"/>
</dbReference>
<evidence type="ECO:0000256" key="2">
    <source>
        <dbReference type="ARBA" id="ARBA00023015"/>
    </source>
</evidence>
<evidence type="ECO:0000256" key="1">
    <source>
        <dbReference type="ARBA" id="ARBA00009437"/>
    </source>
</evidence>
<organism evidence="6 7">
    <name type="scientific">Arboricoccus pini</name>
    <dbReference type="NCBI Taxonomy" id="1963835"/>
    <lineage>
        <taxon>Bacteria</taxon>
        <taxon>Pseudomonadati</taxon>
        <taxon>Pseudomonadota</taxon>
        <taxon>Alphaproteobacteria</taxon>
        <taxon>Geminicoccales</taxon>
        <taxon>Geminicoccaceae</taxon>
        <taxon>Arboricoccus</taxon>
    </lineage>
</organism>
<keyword evidence="3" id="KW-0238">DNA-binding</keyword>
<dbReference type="SUPFAM" id="SSF46785">
    <property type="entry name" value="Winged helix' DNA-binding domain"/>
    <property type="match status" value="1"/>
</dbReference>
<dbReference type="AlphaFoldDB" id="A0A212RLB2"/>
<dbReference type="InterPro" id="IPR005119">
    <property type="entry name" value="LysR_subst-bd"/>
</dbReference>
<dbReference type="Pfam" id="PF00126">
    <property type="entry name" value="HTH_1"/>
    <property type="match status" value="1"/>
</dbReference>
<evidence type="ECO:0000313" key="6">
    <source>
        <dbReference type="EMBL" id="SNB73176.1"/>
    </source>
</evidence>
<dbReference type="GO" id="GO:0003677">
    <property type="term" value="F:DNA binding"/>
    <property type="evidence" value="ECO:0007669"/>
    <property type="project" value="UniProtKB-KW"/>
</dbReference>
<dbReference type="Pfam" id="PF03466">
    <property type="entry name" value="LysR_substrate"/>
    <property type="match status" value="1"/>
</dbReference>
<dbReference type="EMBL" id="FYEH01000010">
    <property type="protein sequence ID" value="SNB73176.1"/>
    <property type="molecule type" value="Genomic_DNA"/>
</dbReference>
<dbReference type="PANTHER" id="PTHR30419:SF31">
    <property type="entry name" value="BLR3139 PROTEIN"/>
    <property type="match status" value="1"/>
</dbReference>
<dbReference type="InterPro" id="IPR036390">
    <property type="entry name" value="WH_DNA-bd_sf"/>
</dbReference>
<keyword evidence="7" id="KW-1185">Reference proteome</keyword>
<dbReference type="Proteomes" id="UP000197065">
    <property type="component" value="Unassembled WGS sequence"/>
</dbReference>
<feature type="domain" description="HTH lysR-type" evidence="5">
    <location>
        <begin position="1"/>
        <end position="58"/>
    </location>
</feature>
<dbReference type="RefSeq" id="WP_088562156.1">
    <property type="nucleotide sequence ID" value="NZ_FYEH01000010.1"/>
</dbReference>
<keyword evidence="4" id="KW-0804">Transcription</keyword>
<dbReference type="InterPro" id="IPR036388">
    <property type="entry name" value="WH-like_DNA-bd_sf"/>
</dbReference>
<protein>
    <submittedName>
        <fullName evidence="6">Transcriptional regulator</fullName>
    </submittedName>
</protein>
<dbReference type="Gene3D" id="1.10.10.10">
    <property type="entry name" value="Winged helix-like DNA-binding domain superfamily/Winged helix DNA-binding domain"/>
    <property type="match status" value="1"/>
</dbReference>
<dbReference type="InterPro" id="IPR000847">
    <property type="entry name" value="LysR_HTH_N"/>
</dbReference>
<dbReference type="PROSITE" id="PS50931">
    <property type="entry name" value="HTH_LYSR"/>
    <property type="match status" value="1"/>
</dbReference>
<dbReference type="OrthoDB" id="9775392at2"/>
<evidence type="ECO:0000256" key="4">
    <source>
        <dbReference type="ARBA" id="ARBA00023163"/>
    </source>
</evidence>
<proteinExistence type="inferred from homology"/>
<accession>A0A212RLB2</accession>
<evidence type="ECO:0000313" key="7">
    <source>
        <dbReference type="Proteomes" id="UP000197065"/>
    </source>
</evidence>
<dbReference type="CDD" id="cd05466">
    <property type="entry name" value="PBP2_LTTR_substrate"/>
    <property type="match status" value="1"/>
</dbReference>